<dbReference type="PANTHER" id="PTHR12203:SF118">
    <property type="entry name" value="BETA-1,2-XYLOSYLTRANSFERASE 1"/>
    <property type="match status" value="1"/>
</dbReference>
<reference evidence="4" key="2">
    <citation type="submission" date="2013-07" db="EMBL/GenBank/DDBJ databases">
        <authorList>
            <consortium name="The Broad Institute Genome Sequencing Platform"/>
            <person name="Cuomo C."/>
            <person name="Litvintseva A."/>
            <person name="Chen Y."/>
            <person name="Heitman J."/>
            <person name="Sun S."/>
            <person name="Springer D."/>
            <person name="Dromer F."/>
            <person name="Young S.K."/>
            <person name="Zeng Q."/>
            <person name="Gargeya S."/>
            <person name="Fitzgerald M."/>
            <person name="Abouelleil A."/>
            <person name="Alvarado L."/>
            <person name="Berlin A.M."/>
            <person name="Chapman S.B."/>
            <person name="Dewar J."/>
            <person name="Goldberg J."/>
            <person name="Griggs A."/>
            <person name="Gujja S."/>
            <person name="Hansen M."/>
            <person name="Howarth C."/>
            <person name="Imamovic A."/>
            <person name="Larimer J."/>
            <person name="McCowan C."/>
            <person name="Murphy C."/>
            <person name="Pearson M."/>
            <person name="Priest M."/>
            <person name="Roberts A."/>
            <person name="Saif S."/>
            <person name="Shea T."/>
            <person name="Sykes S."/>
            <person name="Wortman J."/>
            <person name="Nusbaum C."/>
            <person name="Birren B."/>
        </authorList>
    </citation>
    <scope>NUCLEOTIDE SEQUENCE</scope>
    <source>
        <strain evidence="4">CBS 10118</strain>
    </source>
</reference>
<keyword evidence="5" id="KW-1185">Reference proteome</keyword>
<accession>A0A1B9GFU7</accession>
<protein>
    <recommendedName>
        <fullName evidence="2">Glycosyl transferase CAP10 domain-containing protein</fullName>
    </recommendedName>
</protein>
<proteinExistence type="predicted"/>
<dbReference type="GeneID" id="30205811"/>
<dbReference type="KEGG" id="kbi:30205811"/>
<evidence type="ECO:0000313" key="5">
    <source>
        <dbReference type="Proteomes" id="UP000092730"/>
    </source>
</evidence>
<dbReference type="AlphaFoldDB" id="A0A1B9GFU7"/>
<sequence>MFDGGDGSATSRTEEALLSPNSQSLSANDRHRFSMENYQYDPKKSPSTNKLTERIRSPLADTVVQFDYEEDDTGKAKGSLASKYHILQLRLLRSFRSVFKGLGLAAVLILVLWLSFAPADPVSESNQWPQEPKTEASMRVNRKSAYRHKFRAGSSMLGDHRITHGILEVNSDSTVHPIRLLLEAAQEKWQEKVARQSRTLKEAVDEYKRRYRQEPPKGFDKWWNYVIENNVPLPDEYDQIYRDLAPFYSVSPARLNRRIEEASDSMHTFTLKVVEGEVTAHYSYDTGKVESGEQRPNHQVALIQPIAHHLPDMSIVMSVSDTPLNLISWQYRSELMNRDKQEDYIDDEVDRDSVNGHAWACPVSSPLFNSERNKKGDRKDGLLDMEGKTFISDLREYMNICNHPELMEQHGILIGKNPPIESLSPIISLSKTALHADILGIPTEQWVEGGTVPAWSDRKNDKIMWRGSNTGMHYDSTVSWKNSQRIRLVNMTNRAGGGDIVTMSRGAGRGSLSDLADITSWAQLNEELMDIKFTGKPLQCDKRDGTCEQIARDYAFTDLKINHEDALQYKYIVDVDGNAWSARFNRLLNSGALVLKATIMPEWYSDRIQPWVHFVPLKMDFSDLYDVVQFFRPSSSNPHGDDETAARIASAGRQWALTHWRREDMTAYVFRLYLEWARLIAADRNSRNFVYSPDMEIPKR</sequence>
<name>A0A1B9GFU7_9TREE</name>
<dbReference type="PANTHER" id="PTHR12203">
    <property type="entry name" value="KDEL LYS-ASP-GLU-LEU CONTAINING - RELATED"/>
    <property type="match status" value="1"/>
</dbReference>
<evidence type="ECO:0000313" key="3">
    <source>
        <dbReference type="EMBL" id="OCF29899.1"/>
    </source>
</evidence>
<reference evidence="3" key="1">
    <citation type="submission" date="2013-07" db="EMBL/GenBank/DDBJ databases">
        <title>The Genome Sequence of Cryptococcus bestiolae CBS10118.</title>
        <authorList>
            <consortium name="The Broad Institute Genome Sequencing Platform"/>
            <person name="Cuomo C."/>
            <person name="Litvintseva A."/>
            <person name="Chen Y."/>
            <person name="Heitman J."/>
            <person name="Sun S."/>
            <person name="Springer D."/>
            <person name="Dromer F."/>
            <person name="Young S.K."/>
            <person name="Zeng Q."/>
            <person name="Gargeya S."/>
            <person name="Fitzgerald M."/>
            <person name="Abouelleil A."/>
            <person name="Alvarado L."/>
            <person name="Berlin A.M."/>
            <person name="Chapman S.B."/>
            <person name="Dewar J."/>
            <person name="Goldberg J."/>
            <person name="Griggs A."/>
            <person name="Gujja S."/>
            <person name="Hansen M."/>
            <person name="Howarth C."/>
            <person name="Imamovic A."/>
            <person name="Larimer J."/>
            <person name="McCowan C."/>
            <person name="Murphy C."/>
            <person name="Pearson M."/>
            <person name="Priest M."/>
            <person name="Roberts A."/>
            <person name="Saif S."/>
            <person name="Shea T."/>
            <person name="Sykes S."/>
            <person name="Wortman J."/>
            <person name="Nusbaum C."/>
            <person name="Birren B."/>
        </authorList>
    </citation>
    <scope>NUCLEOTIDE SEQUENCE [LARGE SCALE GENOMIC DNA]</scope>
    <source>
        <strain evidence="3">CBS 10118</strain>
    </source>
</reference>
<evidence type="ECO:0000259" key="2">
    <source>
        <dbReference type="SMART" id="SM00672"/>
    </source>
</evidence>
<organism evidence="3">
    <name type="scientific">Kwoniella bestiolae CBS 10118</name>
    <dbReference type="NCBI Taxonomy" id="1296100"/>
    <lineage>
        <taxon>Eukaryota</taxon>
        <taxon>Fungi</taxon>
        <taxon>Dikarya</taxon>
        <taxon>Basidiomycota</taxon>
        <taxon>Agaricomycotina</taxon>
        <taxon>Tremellomycetes</taxon>
        <taxon>Tremellales</taxon>
        <taxon>Cryptococcaceae</taxon>
        <taxon>Kwoniella</taxon>
    </lineage>
</organism>
<dbReference type="InterPro" id="IPR051091">
    <property type="entry name" value="O-Glucosyltr/Glycosyltrsf_90"/>
</dbReference>
<feature type="domain" description="Glycosyl transferase CAP10" evidence="2">
    <location>
        <begin position="381"/>
        <end position="683"/>
    </location>
</feature>
<gene>
    <name evidence="3" type="ORF">I302_01412</name>
    <name evidence="4" type="ORF">I302_102719</name>
</gene>
<dbReference type="EMBL" id="KI894018">
    <property type="protein sequence ID" value="OCF29899.1"/>
    <property type="molecule type" value="Genomic_DNA"/>
</dbReference>
<dbReference type="OrthoDB" id="541052at2759"/>
<dbReference type="InterPro" id="IPR006598">
    <property type="entry name" value="CAP10"/>
</dbReference>
<reference evidence="4" key="4">
    <citation type="submission" date="2024-02" db="EMBL/GenBank/DDBJ databases">
        <title>Comparative genomics of Cryptococcus and Kwoniella reveals pathogenesis evolution and contrasting modes of karyotype evolution via chromosome fusion or intercentromeric recombination.</title>
        <authorList>
            <person name="Coelho M.A."/>
            <person name="David-Palma M."/>
            <person name="Shea T."/>
            <person name="Bowers K."/>
            <person name="McGinley-Smith S."/>
            <person name="Mohammad A.W."/>
            <person name="Gnirke A."/>
            <person name="Yurkov A.M."/>
            <person name="Nowrousian M."/>
            <person name="Sun S."/>
            <person name="Cuomo C.A."/>
            <person name="Heitman J."/>
        </authorList>
    </citation>
    <scope>NUCLEOTIDE SEQUENCE</scope>
    <source>
        <strain evidence="4">CBS 10118</strain>
    </source>
</reference>
<dbReference type="SMART" id="SM00672">
    <property type="entry name" value="CAP10"/>
    <property type="match status" value="1"/>
</dbReference>
<dbReference type="Pfam" id="PF05686">
    <property type="entry name" value="Glyco_transf_90"/>
    <property type="match status" value="1"/>
</dbReference>
<evidence type="ECO:0000313" key="4">
    <source>
        <dbReference type="EMBL" id="WVW80733.1"/>
    </source>
</evidence>
<dbReference type="Proteomes" id="UP000092730">
    <property type="component" value="Chromosome 1"/>
</dbReference>
<dbReference type="EMBL" id="CP144541">
    <property type="protein sequence ID" value="WVW80733.1"/>
    <property type="molecule type" value="Genomic_DNA"/>
</dbReference>
<reference evidence="3" key="3">
    <citation type="submission" date="2014-01" db="EMBL/GenBank/DDBJ databases">
        <title>Evolution of pathogenesis and genome organization in the Tremellales.</title>
        <authorList>
            <person name="Cuomo C."/>
            <person name="Litvintseva A."/>
            <person name="Heitman J."/>
            <person name="Chen Y."/>
            <person name="Sun S."/>
            <person name="Springer D."/>
            <person name="Dromer F."/>
            <person name="Young S."/>
            <person name="Zeng Q."/>
            <person name="Chapman S."/>
            <person name="Gujja S."/>
            <person name="Saif S."/>
            <person name="Birren B."/>
        </authorList>
    </citation>
    <scope>NUCLEOTIDE SEQUENCE</scope>
    <source>
        <strain evidence="3">CBS 10118</strain>
    </source>
</reference>
<evidence type="ECO:0000256" key="1">
    <source>
        <dbReference type="SAM" id="MobiDB-lite"/>
    </source>
</evidence>
<dbReference type="RefSeq" id="XP_019050969.1">
    <property type="nucleotide sequence ID" value="XM_019188091.1"/>
</dbReference>
<feature type="region of interest" description="Disordered" evidence="1">
    <location>
        <begin position="1"/>
        <end position="50"/>
    </location>
</feature>
<dbReference type="VEuPathDB" id="FungiDB:I302_01412"/>